<gene>
    <name evidence="2" type="primary">LOC115597382</name>
</gene>
<feature type="coiled-coil region" evidence="1">
    <location>
        <begin position="138"/>
        <end position="176"/>
    </location>
</feature>
<accession>A0A671UYZ0</accession>
<name>A0A671UYZ0_SPAAU</name>
<sequence length="349" mass="39592">MLICNLCFRKQTQASRLQQRADLEDAMFSLEQQHKAAMDEIHTLYKDSLAAYESAHDDRVAVLVQENQHKLEEKNLQNQELVQICSDEAKKVDDLIANNQRLIQKTNADMRNVKSLQDLVIQLRDRLNSRKKKNQLVEQDLTAARDQMKRKILELREQLTRTRKAARKQLTDLSVQGHNATKRLEAVIAKVKPLLCLLSAVCCLLLFTSSLCGLQGEKVLNVAEMCQKLENRQRNLSALFSAEDPRTETHEPAEGAPAFPELQQVTRSINSAVLQREALKKHKHDLTRENQQLRLLLRQHLDGITVSDSALDGPRALLAVSPAPTTTTPLDNKRRHTVIEGVHAVKHSL</sequence>
<dbReference type="Proteomes" id="UP000472265">
    <property type="component" value="Chromosome 16"/>
</dbReference>
<dbReference type="FunCoup" id="A0A671UYZ0">
    <property type="interactions" value="227"/>
</dbReference>
<evidence type="ECO:0000313" key="3">
    <source>
        <dbReference type="Proteomes" id="UP000472265"/>
    </source>
</evidence>
<keyword evidence="3" id="KW-1185">Reference proteome</keyword>
<evidence type="ECO:0000313" key="2">
    <source>
        <dbReference type="Ensembl" id="ENSSAUP00010019249.1"/>
    </source>
</evidence>
<proteinExistence type="predicted"/>
<dbReference type="GeneTree" id="ENSGT00940000168627"/>
<dbReference type="AlphaFoldDB" id="A0A671UYZ0"/>
<reference evidence="2" key="2">
    <citation type="submission" date="2025-08" db="UniProtKB">
        <authorList>
            <consortium name="Ensembl"/>
        </authorList>
    </citation>
    <scope>IDENTIFICATION</scope>
</reference>
<reference evidence="2" key="1">
    <citation type="submission" date="2021-04" db="EMBL/GenBank/DDBJ databases">
        <authorList>
            <consortium name="Wellcome Sanger Institute Data Sharing"/>
        </authorList>
    </citation>
    <scope>NUCLEOTIDE SEQUENCE [LARGE SCALE GENOMIC DNA]</scope>
</reference>
<evidence type="ECO:0000256" key="1">
    <source>
        <dbReference type="SAM" id="Coils"/>
    </source>
</evidence>
<dbReference type="InParanoid" id="A0A671UYZ0"/>
<organism evidence="2 3">
    <name type="scientific">Sparus aurata</name>
    <name type="common">Gilthead sea bream</name>
    <dbReference type="NCBI Taxonomy" id="8175"/>
    <lineage>
        <taxon>Eukaryota</taxon>
        <taxon>Metazoa</taxon>
        <taxon>Chordata</taxon>
        <taxon>Craniata</taxon>
        <taxon>Vertebrata</taxon>
        <taxon>Euteleostomi</taxon>
        <taxon>Actinopterygii</taxon>
        <taxon>Neopterygii</taxon>
        <taxon>Teleostei</taxon>
        <taxon>Neoteleostei</taxon>
        <taxon>Acanthomorphata</taxon>
        <taxon>Eupercaria</taxon>
        <taxon>Spariformes</taxon>
        <taxon>Sparidae</taxon>
        <taxon>Sparus</taxon>
    </lineage>
</organism>
<dbReference type="Ensembl" id="ENSSAUT00010020374.1">
    <property type="protein sequence ID" value="ENSSAUP00010019249.1"/>
    <property type="gene ID" value="ENSSAUG00010008693.1"/>
</dbReference>
<protein>
    <submittedName>
        <fullName evidence="2">Uncharacterized protein</fullName>
    </submittedName>
</protein>
<keyword evidence="1" id="KW-0175">Coiled coil</keyword>
<reference evidence="2" key="3">
    <citation type="submission" date="2025-09" db="UniProtKB">
        <authorList>
            <consortium name="Ensembl"/>
        </authorList>
    </citation>
    <scope>IDENTIFICATION</scope>
</reference>